<feature type="compositionally biased region" description="Polar residues" evidence="2">
    <location>
        <begin position="370"/>
        <end position="382"/>
    </location>
</feature>
<feature type="region of interest" description="Disordered" evidence="2">
    <location>
        <begin position="357"/>
        <end position="384"/>
    </location>
</feature>
<feature type="compositionally biased region" description="Low complexity" evidence="2">
    <location>
        <begin position="86"/>
        <end position="97"/>
    </location>
</feature>
<dbReference type="Pfam" id="PF00172">
    <property type="entry name" value="Zn_clus"/>
    <property type="match status" value="1"/>
</dbReference>
<name>A0A8K0SVP8_9HYPO</name>
<dbReference type="Proteomes" id="UP000813444">
    <property type="component" value="Unassembled WGS sequence"/>
</dbReference>
<feature type="compositionally biased region" description="Low complexity" evidence="2">
    <location>
        <begin position="116"/>
        <end position="128"/>
    </location>
</feature>
<dbReference type="Gene3D" id="4.10.240.10">
    <property type="entry name" value="Zn(2)-C6 fungal-type DNA-binding domain"/>
    <property type="match status" value="1"/>
</dbReference>
<dbReference type="GO" id="GO:0000981">
    <property type="term" value="F:DNA-binding transcription factor activity, RNA polymerase II-specific"/>
    <property type="evidence" value="ECO:0007669"/>
    <property type="project" value="InterPro"/>
</dbReference>
<dbReference type="GO" id="GO:0008270">
    <property type="term" value="F:zinc ion binding"/>
    <property type="evidence" value="ECO:0007669"/>
    <property type="project" value="InterPro"/>
</dbReference>
<feature type="compositionally biased region" description="Low complexity" evidence="2">
    <location>
        <begin position="65"/>
        <end position="79"/>
    </location>
</feature>
<organism evidence="4 5">
    <name type="scientific">Stachybotrys elegans</name>
    <dbReference type="NCBI Taxonomy" id="80388"/>
    <lineage>
        <taxon>Eukaryota</taxon>
        <taxon>Fungi</taxon>
        <taxon>Dikarya</taxon>
        <taxon>Ascomycota</taxon>
        <taxon>Pezizomycotina</taxon>
        <taxon>Sordariomycetes</taxon>
        <taxon>Hypocreomycetidae</taxon>
        <taxon>Hypocreales</taxon>
        <taxon>Stachybotryaceae</taxon>
        <taxon>Stachybotrys</taxon>
    </lineage>
</organism>
<dbReference type="PROSITE" id="PS50048">
    <property type="entry name" value="ZN2_CY6_FUNGAL_2"/>
    <property type="match status" value="1"/>
</dbReference>
<dbReference type="AlphaFoldDB" id="A0A8K0SVP8"/>
<dbReference type="PROSITE" id="PS00463">
    <property type="entry name" value="ZN2_CY6_FUNGAL_1"/>
    <property type="match status" value="1"/>
</dbReference>
<keyword evidence="1" id="KW-0539">Nucleus</keyword>
<evidence type="ECO:0000256" key="1">
    <source>
        <dbReference type="ARBA" id="ARBA00023242"/>
    </source>
</evidence>
<proteinExistence type="predicted"/>
<dbReference type="InterPro" id="IPR001138">
    <property type="entry name" value="Zn2Cys6_DnaBD"/>
</dbReference>
<dbReference type="InterPro" id="IPR036864">
    <property type="entry name" value="Zn2-C6_fun-type_DNA-bd_sf"/>
</dbReference>
<accession>A0A8K0SVP8</accession>
<evidence type="ECO:0000313" key="5">
    <source>
        <dbReference type="Proteomes" id="UP000813444"/>
    </source>
</evidence>
<keyword evidence="5" id="KW-1185">Reference proteome</keyword>
<dbReference type="CDD" id="cd00067">
    <property type="entry name" value="GAL4"/>
    <property type="match status" value="1"/>
</dbReference>
<dbReference type="EMBL" id="JAGPNK010000004">
    <property type="protein sequence ID" value="KAH7322515.1"/>
    <property type="molecule type" value="Genomic_DNA"/>
</dbReference>
<sequence length="463" mass="49997">MYGTLRLNRHNNSSEFINQTEGFLTDAGLKHSACDQCRASKLGCSARRSGCDRCVSRGKTCTYSSVASSSRSAGSQSESGRQRKQAAAASSSSAASSETRSSDSGTDVERKRHSRSSASADADSASAAITVGADTERKSRSKASTSKSRPRTRNNSQIISQPSPISLDSECMNSNAPILFPDDSHDVPPDMDMVMDKMDPISTSDPSGLMDFLYHSATFGFNTPSSSDMPLGEWAMTIAPELQMHEDASSESHLPTVSTATGAQCDCLRRIVMLLEPVEDALMYKDLDLMLASIKQSISQSSTIHQCIRCTTPAEHLSLLIVVYEKLVQRLQAAIRLFGFSESTMILDEKLVGEQQLGSSGSMGHASRPDSPNQPQPQTLSPINMGLPADLGQGVFCGRFAMDRHEWHSVLRLLLSMQLQSLAQAVGRVKERSSTGSQTMRLEAVLAAVQNLSEQIAGMQLMP</sequence>
<feature type="domain" description="Zn(2)-C6 fungal-type" evidence="3">
    <location>
        <begin position="33"/>
        <end position="63"/>
    </location>
</feature>
<evidence type="ECO:0000313" key="4">
    <source>
        <dbReference type="EMBL" id="KAH7322515.1"/>
    </source>
</evidence>
<comment type="caution">
    <text evidence="4">The sequence shown here is derived from an EMBL/GenBank/DDBJ whole genome shotgun (WGS) entry which is preliminary data.</text>
</comment>
<reference evidence="4" key="1">
    <citation type="journal article" date="2021" name="Nat. Commun.">
        <title>Genetic determinants of endophytism in the Arabidopsis root mycobiome.</title>
        <authorList>
            <person name="Mesny F."/>
            <person name="Miyauchi S."/>
            <person name="Thiergart T."/>
            <person name="Pickel B."/>
            <person name="Atanasova L."/>
            <person name="Karlsson M."/>
            <person name="Huettel B."/>
            <person name="Barry K.W."/>
            <person name="Haridas S."/>
            <person name="Chen C."/>
            <person name="Bauer D."/>
            <person name="Andreopoulos W."/>
            <person name="Pangilinan J."/>
            <person name="LaButti K."/>
            <person name="Riley R."/>
            <person name="Lipzen A."/>
            <person name="Clum A."/>
            <person name="Drula E."/>
            <person name="Henrissat B."/>
            <person name="Kohler A."/>
            <person name="Grigoriev I.V."/>
            <person name="Martin F.M."/>
            <person name="Hacquard S."/>
        </authorList>
    </citation>
    <scope>NUCLEOTIDE SEQUENCE</scope>
    <source>
        <strain evidence="4">MPI-CAGE-CH-0235</strain>
    </source>
</reference>
<evidence type="ECO:0000256" key="2">
    <source>
        <dbReference type="SAM" id="MobiDB-lite"/>
    </source>
</evidence>
<protein>
    <recommendedName>
        <fullName evidence="3">Zn(2)-C6 fungal-type domain-containing protein</fullName>
    </recommendedName>
</protein>
<evidence type="ECO:0000259" key="3">
    <source>
        <dbReference type="PROSITE" id="PS50048"/>
    </source>
</evidence>
<feature type="region of interest" description="Disordered" evidence="2">
    <location>
        <begin position="65"/>
        <end position="173"/>
    </location>
</feature>
<dbReference type="OrthoDB" id="2740448at2759"/>
<gene>
    <name evidence="4" type="ORF">B0I35DRAFT_499089</name>
</gene>
<dbReference type="SUPFAM" id="SSF57701">
    <property type="entry name" value="Zn2/Cys6 DNA-binding domain"/>
    <property type="match status" value="1"/>
</dbReference>
<feature type="compositionally biased region" description="Low complexity" evidence="2">
    <location>
        <begin position="156"/>
        <end position="166"/>
    </location>
</feature>
<dbReference type="SMART" id="SM00066">
    <property type="entry name" value="GAL4"/>
    <property type="match status" value="1"/>
</dbReference>